<dbReference type="Proteomes" id="UP000225108">
    <property type="component" value="Unassembled WGS sequence"/>
</dbReference>
<protein>
    <submittedName>
        <fullName evidence="7">Long-chain-acyl-CoA synthetase</fullName>
    </submittedName>
</protein>
<evidence type="ECO:0000256" key="3">
    <source>
        <dbReference type="ARBA" id="ARBA00022741"/>
    </source>
</evidence>
<dbReference type="FunFam" id="3.30.300.30:FF:000002">
    <property type="entry name" value="Long-chain fatty acid transport protein 1"/>
    <property type="match status" value="1"/>
</dbReference>
<keyword evidence="2" id="KW-0436">Ligase</keyword>
<evidence type="ECO:0000259" key="6">
    <source>
        <dbReference type="Pfam" id="PF13193"/>
    </source>
</evidence>
<dbReference type="GO" id="GO:0005524">
    <property type="term" value="F:ATP binding"/>
    <property type="evidence" value="ECO:0007669"/>
    <property type="project" value="UniProtKB-KW"/>
</dbReference>
<dbReference type="SUPFAM" id="SSF56801">
    <property type="entry name" value="Acetyl-CoA synthetase-like"/>
    <property type="match status" value="1"/>
</dbReference>
<dbReference type="Gene3D" id="3.40.50.12780">
    <property type="entry name" value="N-terminal domain of ligase-like"/>
    <property type="match status" value="1"/>
</dbReference>
<dbReference type="InterPro" id="IPR000873">
    <property type="entry name" value="AMP-dep_synth/lig_dom"/>
</dbReference>
<dbReference type="Gene3D" id="3.30.300.30">
    <property type="match status" value="1"/>
</dbReference>
<evidence type="ECO:0000313" key="7">
    <source>
        <dbReference type="EMBL" id="PHV65818.1"/>
    </source>
</evidence>
<accession>A0A2G3PJ33</accession>
<dbReference type="PANTHER" id="PTHR43107:SF15">
    <property type="entry name" value="FATTY ACID TRANSPORT PROTEIN 3, ISOFORM A"/>
    <property type="match status" value="1"/>
</dbReference>
<dbReference type="Pfam" id="PF13193">
    <property type="entry name" value="AMP-binding_C"/>
    <property type="match status" value="1"/>
</dbReference>
<evidence type="ECO:0000259" key="5">
    <source>
        <dbReference type="Pfam" id="PF00501"/>
    </source>
</evidence>
<comment type="similarity">
    <text evidence="1">Belongs to the ATP-dependent AMP-binding enzyme family.</text>
</comment>
<dbReference type="GO" id="GO:0005886">
    <property type="term" value="C:plasma membrane"/>
    <property type="evidence" value="ECO:0007669"/>
    <property type="project" value="TreeGrafter"/>
</dbReference>
<evidence type="ECO:0000256" key="2">
    <source>
        <dbReference type="ARBA" id="ARBA00022598"/>
    </source>
</evidence>
<evidence type="ECO:0000256" key="4">
    <source>
        <dbReference type="ARBA" id="ARBA00022840"/>
    </source>
</evidence>
<evidence type="ECO:0000256" key="1">
    <source>
        <dbReference type="ARBA" id="ARBA00006432"/>
    </source>
</evidence>
<dbReference type="InterPro" id="IPR045851">
    <property type="entry name" value="AMP-bd_C_sf"/>
</dbReference>
<keyword evidence="3" id="KW-0547">Nucleotide-binding</keyword>
<keyword evidence="4" id="KW-0067">ATP-binding</keyword>
<dbReference type="GO" id="GO:0005324">
    <property type="term" value="F:long-chain fatty acid transmembrane transporter activity"/>
    <property type="evidence" value="ECO:0007669"/>
    <property type="project" value="TreeGrafter"/>
</dbReference>
<proteinExistence type="inferred from homology"/>
<dbReference type="Pfam" id="PF00501">
    <property type="entry name" value="AMP-binding"/>
    <property type="match status" value="1"/>
</dbReference>
<comment type="caution">
    <text evidence="7">The sequence shown here is derived from an EMBL/GenBank/DDBJ whole genome shotgun (WGS) entry which is preliminary data.</text>
</comment>
<dbReference type="InterPro" id="IPR025110">
    <property type="entry name" value="AMP-bd_C"/>
</dbReference>
<organism evidence="7 8">
    <name type="scientific">Williamsia marianensis</name>
    <dbReference type="NCBI Taxonomy" id="85044"/>
    <lineage>
        <taxon>Bacteria</taxon>
        <taxon>Bacillati</taxon>
        <taxon>Actinomycetota</taxon>
        <taxon>Actinomycetes</taxon>
        <taxon>Mycobacteriales</taxon>
        <taxon>Nocardiaceae</taxon>
        <taxon>Williamsia</taxon>
    </lineage>
</organism>
<reference evidence="7 8" key="1">
    <citation type="submission" date="2017-10" db="EMBL/GenBank/DDBJ databases">
        <title>The draft genome sequence of Williamsia sp. BULT 1.1 isolated from the semi-arid grassland soils from South Africa.</title>
        <authorList>
            <person name="Kabwe M.H."/>
            <person name="Govender N."/>
            <person name="Mutseka Lunga P."/>
            <person name="Vikram S."/>
            <person name="Makhalanyane T.P."/>
        </authorList>
    </citation>
    <scope>NUCLEOTIDE SEQUENCE [LARGE SCALE GENOMIC DNA]</scope>
    <source>
        <strain evidence="7 8">BULT 1.1</strain>
    </source>
</reference>
<dbReference type="GO" id="GO:0044539">
    <property type="term" value="P:long-chain fatty acid import into cell"/>
    <property type="evidence" value="ECO:0007669"/>
    <property type="project" value="TreeGrafter"/>
</dbReference>
<dbReference type="PANTHER" id="PTHR43107">
    <property type="entry name" value="LONG-CHAIN FATTY ACID TRANSPORT PROTEIN"/>
    <property type="match status" value="1"/>
</dbReference>
<dbReference type="NCBIfam" id="NF006134">
    <property type="entry name" value="PRK08279.1"/>
    <property type="match status" value="1"/>
</dbReference>
<feature type="domain" description="AMP-binding enzyme C-terminal" evidence="6">
    <location>
        <begin position="469"/>
        <end position="545"/>
    </location>
</feature>
<dbReference type="PROSITE" id="PS00455">
    <property type="entry name" value="AMP_BINDING"/>
    <property type="match status" value="1"/>
</dbReference>
<dbReference type="EMBL" id="PEBD01000010">
    <property type="protein sequence ID" value="PHV65818.1"/>
    <property type="molecule type" value="Genomic_DNA"/>
</dbReference>
<dbReference type="GO" id="GO:0004467">
    <property type="term" value="F:long-chain fatty acid-CoA ligase activity"/>
    <property type="evidence" value="ECO:0007669"/>
    <property type="project" value="TreeGrafter"/>
</dbReference>
<dbReference type="RefSeq" id="WP_099384134.1">
    <property type="nucleotide sequence ID" value="NZ_PEBD01000010.1"/>
</dbReference>
<gene>
    <name evidence="7" type="ORF">CSW57_19120</name>
</gene>
<dbReference type="InterPro" id="IPR020845">
    <property type="entry name" value="AMP-binding_CS"/>
</dbReference>
<name>A0A2G3PJ33_WILMA</name>
<dbReference type="AlphaFoldDB" id="A0A2G3PJ33"/>
<evidence type="ECO:0000313" key="8">
    <source>
        <dbReference type="Proteomes" id="UP000225108"/>
    </source>
</evidence>
<sequence length="593" mass="64681">MASESRTSVGLLDVAKGALAMVPDVPGIVRHAPGLILRRPSAESTIGSVFNSLVAKHPERPFIRFEGNSITYGEANRRINRYADFFSKNGVGQGDVVGVLAKNHPQTLLVMIAAVKLGAVAGMLNYNQRGKVLTHSLGILEATVLVVDPEVREALESIDDDHVLPSVTVDFDELDEATEGLSDENPAVTAGLPAKTKAFYIFTSGTTGMPKASIMSHYRWMTSMDGIGGMGVRLRHSDTMYSALPLYHNNALTVALSSVLASGACLAIGKSFSASRFWDDVIQNRATAFCYIGELCRYLMAQPEKPTDRSHGVKVIVGNGMRAEIWEKFTQRFGIERVVEFYGASELNLAFINVFNLTRTAGFCPLPYKVVEYDHETGDPKRNGDGRLTKVSKGEAGLLISEISDRVPFDGYTDEEASNKKIISDAFKEGDRWFNSGDLVRDLGMSHIAFVDRLGDTFRWKGENVATTEVEGALAGVDTLDQAVVYGVEVPGSDGKAGMASVTVREGADLDPRALAKHLYDELPPYAVPLFLRVVDQLEQTSTFKNRKVELRDQGYTEVGDDALYVLTGSEDGYVEFYDEYPDDVAGAKVPRG</sequence>
<feature type="domain" description="AMP-dependent synthetase/ligase" evidence="5">
    <location>
        <begin position="54"/>
        <end position="359"/>
    </location>
</feature>
<dbReference type="InterPro" id="IPR042099">
    <property type="entry name" value="ANL_N_sf"/>
</dbReference>